<feature type="domain" description="Baseplate protein J-like barrel" evidence="2">
    <location>
        <begin position="90"/>
        <end position="169"/>
    </location>
</feature>
<dbReference type="Pfam" id="PF26079">
    <property type="entry name" value="Baseplate_J_C"/>
    <property type="match status" value="1"/>
</dbReference>
<dbReference type="AlphaFoldDB" id="A0A2T5J3V8"/>
<evidence type="ECO:0000256" key="1">
    <source>
        <dbReference type="ARBA" id="ARBA00038087"/>
    </source>
</evidence>
<dbReference type="InterPro" id="IPR058530">
    <property type="entry name" value="Baseplate_J-like_C"/>
</dbReference>
<evidence type="ECO:0000313" key="5">
    <source>
        <dbReference type="EMBL" id="PTQ91281.1"/>
    </source>
</evidence>
<dbReference type="Proteomes" id="UP000244223">
    <property type="component" value="Unassembled WGS sequence"/>
</dbReference>
<accession>A0A2T5J3V8</accession>
<dbReference type="OrthoDB" id="2554267at2"/>
<dbReference type="Pfam" id="PF04865">
    <property type="entry name" value="Baseplate_J"/>
    <property type="match status" value="1"/>
</dbReference>
<dbReference type="PANTHER" id="PTHR37829">
    <property type="entry name" value="PHAGE-LIKE ELEMENT PBSX PROTEIN XKDT"/>
    <property type="match status" value="1"/>
</dbReference>
<feature type="domain" description="Baseplate J-like C-terminal" evidence="4">
    <location>
        <begin position="275"/>
        <end position="350"/>
    </location>
</feature>
<reference evidence="5 6" key="1">
    <citation type="submission" date="2018-04" db="EMBL/GenBank/DDBJ databases">
        <title>Genomic Encyclopedia of Archaeal and Bacterial Type Strains, Phase II (KMG-II): from individual species to whole genera.</title>
        <authorList>
            <person name="Goeker M."/>
        </authorList>
    </citation>
    <scope>NUCLEOTIDE SEQUENCE [LARGE SCALE GENOMIC DNA]</scope>
    <source>
        <strain evidence="5 6">DSM 5822</strain>
    </source>
</reference>
<protein>
    <submittedName>
        <fullName evidence="5">Putative phage protein gp47/JayE</fullName>
    </submittedName>
</protein>
<organism evidence="5 6">
    <name type="scientific">Agitococcus lubricus</name>
    <dbReference type="NCBI Taxonomy" id="1077255"/>
    <lineage>
        <taxon>Bacteria</taxon>
        <taxon>Pseudomonadati</taxon>
        <taxon>Pseudomonadota</taxon>
        <taxon>Gammaproteobacteria</taxon>
        <taxon>Moraxellales</taxon>
        <taxon>Moraxellaceae</taxon>
        <taxon>Agitococcus</taxon>
    </lineage>
</organism>
<evidence type="ECO:0000259" key="3">
    <source>
        <dbReference type="Pfam" id="PF26078"/>
    </source>
</evidence>
<sequence length="353" mass="37790">MPYIIPNYAQLVQTQKQELANLNPDLSLQDDDDEMVRAHGVAAVVEGAYQHQQWIIRQLFAQTAEKEFLDYLAAKVGITRKQAVAATGSIKISGTEGASLSIGANIVRNAYTWITTSLGTIDDTGFATVNVIALTTGTAGNLSENTPVTLASAPIGIQSQALALTMSGGSEQESDDDLRARVLFAQQNPEGNGTKADYVRWAMAIEGVSSVYVFSRRRGLGTVDLCIGTATGLPSPTLIADVQAEINLRQSEPADCLVYAPQFKFVNMGILVELSGTNLAAITPLIVGVLVDYFATLNPADRVVIKQIEALIMSLEGVVDVKVNSPNTNIVPEVSLFSTEWCRLGDVEVNVLS</sequence>
<dbReference type="InterPro" id="IPR006949">
    <property type="entry name" value="Barrel_Baseplate_J-like"/>
</dbReference>
<keyword evidence="6" id="KW-1185">Reference proteome</keyword>
<dbReference type="InterPro" id="IPR058531">
    <property type="entry name" value="Baseplate_J_M"/>
</dbReference>
<comment type="caution">
    <text evidence="5">The sequence shown here is derived from an EMBL/GenBank/DDBJ whole genome shotgun (WGS) entry which is preliminary data.</text>
</comment>
<evidence type="ECO:0000259" key="4">
    <source>
        <dbReference type="Pfam" id="PF26079"/>
    </source>
</evidence>
<dbReference type="InterPro" id="IPR052399">
    <property type="entry name" value="Phage_Baseplate_Assmbl_Protein"/>
</dbReference>
<gene>
    <name evidence="5" type="ORF">C8N29_101354</name>
</gene>
<dbReference type="EMBL" id="QAON01000001">
    <property type="protein sequence ID" value="PTQ91281.1"/>
    <property type="molecule type" value="Genomic_DNA"/>
</dbReference>
<evidence type="ECO:0000313" key="6">
    <source>
        <dbReference type="Proteomes" id="UP000244223"/>
    </source>
</evidence>
<evidence type="ECO:0000259" key="2">
    <source>
        <dbReference type="Pfam" id="PF04865"/>
    </source>
</evidence>
<comment type="similarity">
    <text evidence="1">Belongs to the Mu gp47/PBSX XkdT family.</text>
</comment>
<dbReference type="PANTHER" id="PTHR37829:SF3">
    <property type="entry name" value="PROTEIN JAYE-RELATED"/>
    <property type="match status" value="1"/>
</dbReference>
<dbReference type="Pfam" id="PF26078">
    <property type="entry name" value="Baseplate_J_M"/>
    <property type="match status" value="1"/>
</dbReference>
<dbReference type="RefSeq" id="WP_107864295.1">
    <property type="nucleotide sequence ID" value="NZ_QAON01000001.1"/>
</dbReference>
<name>A0A2T5J3V8_9GAMM</name>
<feature type="domain" description="Baseplate J-like central" evidence="3">
    <location>
        <begin position="192"/>
        <end position="259"/>
    </location>
</feature>
<proteinExistence type="inferred from homology"/>